<organism evidence="1 2">
    <name type="scientific">Paenibacillus timonensis</name>
    <dbReference type="NCBI Taxonomy" id="225915"/>
    <lineage>
        <taxon>Bacteria</taxon>
        <taxon>Bacillati</taxon>
        <taxon>Bacillota</taxon>
        <taxon>Bacilli</taxon>
        <taxon>Bacillales</taxon>
        <taxon>Paenibacillaceae</taxon>
        <taxon>Paenibacillus</taxon>
    </lineage>
</organism>
<dbReference type="Proteomes" id="UP001597211">
    <property type="component" value="Unassembled WGS sequence"/>
</dbReference>
<dbReference type="EMBL" id="JBHTKZ010000087">
    <property type="protein sequence ID" value="MFD1184377.1"/>
    <property type="molecule type" value="Genomic_DNA"/>
</dbReference>
<feature type="non-terminal residue" evidence="1">
    <location>
        <position position="1"/>
    </location>
</feature>
<proteinExistence type="predicted"/>
<accession>A0ABW3SJQ4</accession>
<name>A0ABW3SJQ4_9BACL</name>
<dbReference type="RefSeq" id="WP_379267196.1">
    <property type="nucleotide sequence ID" value="NZ_JBHTKZ010000087.1"/>
</dbReference>
<sequence>EVKRAKAAHPRVRMKLLFPSYQIYFPVPSPNTLKTRLLQGSPKRGPFFLEPAMPVRQEYRRV</sequence>
<comment type="caution">
    <text evidence="1">The sequence shown here is derived from an EMBL/GenBank/DDBJ whole genome shotgun (WGS) entry which is preliminary data.</text>
</comment>
<gene>
    <name evidence="1" type="ORF">ACFQ2Z_23910</name>
</gene>
<keyword evidence="2" id="KW-1185">Reference proteome</keyword>
<reference evidence="2" key="1">
    <citation type="journal article" date="2019" name="Int. J. Syst. Evol. Microbiol.">
        <title>The Global Catalogue of Microorganisms (GCM) 10K type strain sequencing project: providing services to taxonomists for standard genome sequencing and annotation.</title>
        <authorList>
            <consortium name="The Broad Institute Genomics Platform"/>
            <consortium name="The Broad Institute Genome Sequencing Center for Infectious Disease"/>
            <person name="Wu L."/>
            <person name="Ma J."/>
        </authorList>
    </citation>
    <scope>NUCLEOTIDE SEQUENCE [LARGE SCALE GENOMIC DNA]</scope>
    <source>
        <strain evidence="2">CCUG 48216</strain>
    </source>
</reference>
<protein>
    <submittedName>
        <fullName evidence="1">Uncharacterized protein</fullName>
    </submittedName>
</protein>
<evidence type="ECO:0000313" key="1">
    <source>
        <dbReference type="EMBL" id="MFD1184377.1"/>
    </source>
</evidence>
<evidence type="ECO:0000313" key="2">
    <source>
        <dbReference type="Proteomes" id="UP001597211"/>
    </source>
</evidence>